<organism evidence="1 2">
    <name type="scientific">Penicillium brasilianum</name>
    <dbReference type="NCBI Taxonomy" id="104259"/>
    <lineage>
        <taxon>Eukaryota</taxon>
        <taxon>Fungi</taxon>
        <taxon>Dikarya</taxon>
        <taxon>Ascomycota</taxon>
        <taxon>Pezizomycotina</taxon>
        <taxon>Eurotiomycetes</taxon>
        <taxon>Eurotiomycetidae</taxon>
        <taxon>Eurotiales</taxon>
        <taxon>Aspergillaceae</taxon>
        <taxon>Penicillium</taxon>
    </lineage>
</organism>
<dbReference type="PANTHER" id="PTHR37540">
    <property type="entry name" value="TRANSCRIPTION FACTOR (ACR-2), PUTATIVE-RELATED-RELATED"/>
    <property type="match status" value="1"/>
</dbReference>
<evidence type="ECO:0000313" key="1">
    <source>
        <dbReference type="EMBL" id="OOQ91827.1"/>
    </source>
</evidence>
<name>A0A1S9S201_PENBI</name>
<sequence length="622" mass="70252">MAAVRTRVRRLGYEEVDSVEKMLSEGEAPYTPKSRVKNTGRSQVDGAISHEVSKSPQFLFVDGPSLSRGANSRSSDTRSVIIRRRLSEKRSTYRQREEDKRLELITQRQERAAYRSVRWCACDGTARGQAQNQVATDRLTVPRTRKSDGTVADICGTCGWFRVAHQAYDSNAPAPSLSPVNGRADPFSSVDPSLGPGVEDLVQFALKNIWPNFRRTDYSRRCYQSWIVPNRENKLIIYSNLWAGSCHRDVLRISYGSDPELDIKDQLYYKGRILSLLREHVTDFTKEEWRDGIIMAILYLAVNETERRDLSRDPSPFTPPFMDMQMLSFYGSRDYHTMHWGVIVNLLGQLGGIQSIKLFGVAWLTSISDLMNATHSLTKPLFPIVDVEGNVTTFLPPLHAFPFPGDPSRQTKLGFRVLLSAHPPVKDAIVDVFLHLSLYSRMVQRRYGQNLEPSDCDRLADFRNQVHHTLFSLPDEQDPPETVFDMGDLFPGDVSVTHELYLTCRLAAKLYATHVTFPVPRSALLRAIILPPLASKLDQITQSISSPLILWCATVAAIAAEETPENCQLTELVQGLCQQLKITSYKSFINILQSFAWVEVACSEGCYRLWKRLTVAGSGDRL</sequence>
<dbReference type="Proteomes" id="UP000190744">
    <property type="component" value="Unassembled WGS sequence"/>
</dbReference>
<accession>A0A1S9S201</accession>
<dbReference type="EMBL" id="LJBN01000001">
    <property type="protein sequence ID" value="OOQ91827.1"/>
    <property type="molecule type" value="Genomic_DNA"/>
</dbReference>
<comment type="caution">
    <text evidence="1">The sequence shown here is derived from an EMBL/GenBank/DDBJ whole genome shotgun (WGS) entry which is preliminary data.</text>
</comment>
<gene>
    <name evidence="1" type="ORF">PEBR_09650</name>
</gene>
<proteinExistence type="predicted"/>
<reference evidence="2" key="1">
    <citation type="submission" date="2015-09" db="EMBL/GenBank/DDBJ databases">
        <authorList>
            <person name="Fill T.P."/>
            <person name="Baretta J.F."/>
            <person name="de Almeida L.G."/>
            <person name="Rocha M."/>
            <person name="de Souza D.H."/>
            <person name="Malavazi I."/>
            <person name="Cerdeira L.T."/>
            <person name="Hong H."/>
            <person name="Samborskyy M."/>
            <person name="de Vasconcelos A.T."/>
            <person name="Leadlay P."/>
            <person name="Rodrigues-Filho E."/>
        </authorList>
    </citation>
    <scope>NUCLEOTIDE SEQUENCE [LARGE SCALE GENOMIC DNA]</scope>
    <source>
        <strain evidence="2">LaBioMMi 136</strain>
    </source>
</reference>
<dbReference type="PANTHER" id="PTHR37540:SF5">
    <property type="entry name" value="TRANSCRIPTION FACTOR DOMAIN-CONTAINING PROTEIN"/>
    <property type="match status" value="1"/>
</dbReference>
<evidence type="ECO:0000313" key="2">
    <source>
        <dbReference type="Proteomes" id="UP000190744"/>
    </source>
</evidence>
<protein>
    <submittedName>
        <fullName evidence="1">Uncharacterized protein</fullName>
    </submittedName>
</protein>
<dbReference type="AlphaFoldDB" id="A0A1S9S201"/>